<dbReference type="PROSITE" id="PS51450">
    <property type="entry name" value="LRR"/>
    <property type="match status" value="1"/>
</dbReference>
<keyword evidence="5" id="KW-0472">Membrane</keyword>
<keyword evidence="5" id="KW-0812">Transmembrane</keyword>
<comment type="caution">
    <text evidence="6">The sequence shown here is derived from an EMBL/GenBank/DDBJ whole genome shotgun (WGS) entry which is preliminary data.</text>
</comment>
<keyword evidence="1" id="KW-0433">Leucine-rich repeat</keyword>
<protein>
    <submittedName>
        <fullName evidence="6">Uncharacterized protein</fullName>
    </submittedName>
</protein>
<feature type="non-terminal residue" evidence="6">
    <location>
        <position position="844"/>
    </location>
</feature>
<keyword evidence="7" id="KW-1185">Reference proteome</keyword>
<keyword evidence="2" id="KW-0732">Signal</keyword>
<dbReference type="Proteomes" id="UP001497623">
    <property type="component" value="Unassembled WGS sequence"/>
</dbReference>
<feature type="transmembrane region" description="Helical" evidence="5">
    <location>
        <begin position="818"/>
        <end position="838"/>
    </location>
</feature>
<evidence type="ECO:0000256" key="4">
    <source>
        <dbReference type="SAM" id="MobiDB-lite"/>
    </source>
</evidence>
<dbReference type="SUPFAM" id="SSF52058">
    <property type="entry name" value="L domain-like"/>
    <property type="match status" value="1"/>
</dbReference>
<evidence type="ECO:0000313" key="7">
    <source>
        <dbReference type="Proteomes" id="UP001497623"/>
    </source>
</evidence>
<evidence type="ECO:0000256" key="2">
    <source>
        <dbReference type="ARBA" id="ARBA00022729"/>
    </source>
</evidence>
<evidence type="ECO:0000256" key="5">
    <source>
        <dbReference type="SAM" id="Phobius"/>
    </source>
</evidence>
<dbReference type="GO" id="GO:0031012">
    <property type="term" value="C:extracellular matrix"/>
    <property type="evidence" value="ECO:0007669"/>
    <property type="project" value="TreeGrafter"/>
</dbReference>
<keyword evidence="5" id="KW-1133">Transmembrane helix</keyword>
<evidence type="ECO:0000313" key="6">
    <source>
        <dbReference type="EMBL" id="CAL4069491.1"/>
    </source>
</evidence>
<keyword evidence="3" id="KW-0677">Repeat</keyword>
<dbReference type="Gene3D" id="3.80.10.10">
    <property type="entry name" value="Ribonuclease Inhibitor"/>
    <property type="match status" value="4"/>
</dbReference>
<feature type="region of interest" description="Disordered" evidence="4">
    <location>
        <begin position="94"/>
        <end position="123"/>
    </location>
</feature>
<dbReference type="GO" id="GO:0005615">
    <property type="term" value="C:extracellular space"/>
    <property type="evidence" value="ECO:0007669"/>
    <property type="project" value="TreeGrafter"/>
</dbReference>
<dbReference type="PANTHER" id="PTHR24373:SF275">
    <property type="entry name" value="TIR DOMAIN-CONTAINING PROTEIN"/>
    <property type="match status" value="1"/>
</dbReference>
<sequence length="844" mass="96354">MASSSIIRYYRIVRVLFCVISFCLVPTVNRALGTLENTATSNLKIPYANNVAFHADGNDDRNKQDQYLYNDNVYNWNGFFSNDEKMHNDMIQEKSEVKGKSTKISTKSKSQRPKFGVRGSCSKKYKRKRHNNKSNYDLYTQLLEEWQPKNGLMAAQHRHDEENICVDECSPLPDIPHIPNFIPTKLPCGCAKSPGNSQVEEVICTNITKVPTFSPDDRRINTLRFHKTKITSFNAEDSCNLPPRTNTLVFDQSPLKSFNGSNIHCRNVETIILEKSKITRWSLFLFSPNASSVRFLSLRSNEISYLNHTVSGNFTNLFRGNEANLPFPWDTTLPSLETLILNDNSLFKLPGGLFYPIRKSPVKNLLLRNCSLHEFCGHPLEYTENLYALDISENKHFGAENLAALLQPLNGRNLSSLHATLNEYTAPPFDALQIVANSLIRLYLNYSSLQSLDNTSFPAMPGLKCLALGNSQIHTITDGTFAGMTSLENIFLEGNMLKTIPPAALLPTLKILRFDDQHIDNGGTVQLDTVDFRKVNSLEYLSLNGIPIREIKEGTFLGLEKLRFLKLNGAEINRIDKKTFSSMMNLKELYMNDNYLENILTDTFVKLEKLEHLEIQNNCLGFMTFTLNSPAISSFLKFGKSNPLVAWLNGIKMRLKMVDSTIEADRIDINNVPFSVPFKNQFNLKYLDLSYNNIRYLFADLFVDMNSLKSINLNHNHIDEWDATLFENSKSLTQLFLYGNKIDKITEGMKKSFDNITYIDLRNNDFYCDCSLIYLNNSRFYKKDKYKCKDLSINNGNPYKEIMVYLEENDCESPSTNLLTMIVVPVLGCLTLLVLAVTGHRKRW</sequence>
<evidence type="ECO:0000256" key="1">
    <source>
        <dbReference type="ARBA" id="ARBA00022614"/>
    </source>
</evidence>
<dbReference type="InterPro" id="IPR050328">
    <property type="entry name" value="Dev_Immune_Receptor"/>
</dbReference>
<dbReference type="SUPFAM" id="SSF52047">
    <property type="entry name" value="RNI-like"/>
    <property type="match status" value="1"/>
</dbReference>
<name>A0AAV2Q3B7_MEGNR</name>
<dbReference type="AlphaFoldDB" id="A0AAV2Q3B7"/>
<dbReference type="InterPro" id="IPR003591">
    <property type="entry name" value="Leu-rich_rpt_typical-subtyp"/>
</dbReference>
<dbReference type="InterPro" id="IPR032675">
    <property type="entry name" value="LRR_dom_sf"/>
</dbReference>
<gene>
    <name evidence="6" type="ORF">MNOR_LOCUS7887</name>
</gene>
<accession>A0AAV2Q3B7</accession>
<dbReference type="InterPro" id="IPR001611">
    <property type="entry name" value="Leu-rich_rpt"/>
</dbReference>
<dbReference type="PANTHER" id="PTHR24373">
    <property type="entry name" value="SLIT RELATED LEUCINE-RICH REPEAT NEURONAL PROTEIN"/>
    <property type="match status" value="1"/>
</dbReference>
<dbReference type="EMBL" id="CAXKWB010003556">
    <property type="protein sequence ID" value="CAL4069491.1"/>
    <property type="molecule type" value="Genomic_DNA"/>
</dbReference>
<dbReference type="Pfam" id="PF13855">
    <property type="entry name" value="LRR_8"/>
    <property type="match status" value="3"/>
</dbReference>
<reference evidence="6 7" key="1">
    <citation type="submission" date="2024-05" db="EMBL/GenBank/DDBJ databases">
        <authorList>
            <person name="Wallberg A."/>
        </authorList>
    </citation>
    <scope>NUCLEOTIDE SEQUENCE [LARGE SCALE GENOMIC DNA]</scope>
</reference>
<evidence type="ECO:0000256" key="3">
    <source>
        <dbReference type="ARBA" id="ARBA00022737"/>
    </source>
</evidence>
<proteinExistence type="predicted"/>
<organism evidence="6 7">
    <name type="scientific">Meganyctiphanes norvegica</name>
    <name type="common">Northern krill</name>
    <name type="synonym">Thysanopoda norvegica</name>
    <dbReference type="NCBI Taxonomy" id="48144"/>
    <lineage>
        <taxon>Eukaryota</taxon>
        <taxon>Metazoa</taxon>
        <taxon>Ecdysozoa</taxon>
        <taxon>Arthropoda</taxon>
        <taxon>Crustacea</taxon>
        <taxon>Multicrustacea</taxon>
        <taxon>Malacostraca</taxon>
        <taxon>Eumalacostraca</taxon>
        <taxon>Eucarida</taxon>
        <taxon>Euphausiacea</taxon>
        <taxon>Euphausiidae</taxon>
        <taxon>Meganyctiphanes</taxon>
    </lineage>
</organism>
<dbReference type="SMART" id="SM00369">
    <property type="entry name" value="LRR_TYP"/>
    <property type="match status" value="9"/>
</dbReference>